<accession>A0A1H7AJS2</accession>
<name>A0A1H7AJS2_9PSED</name>
<dbReference type="RefSeq" id="WP_090312568.1">
    <property type="nucleotide sequence ID" value="NZ_FNZE01000013.1"/>
</dbReference>
<gene>
    <name evidence="1" type="ORF">SAMN05216201_11376</name>
</gene>
<reference evidence="2" key="1">
    <citation type="submission" date="2016-10" db="EMBL/GenBank/DDBJ databases">
        <authorList>
            <person name="Varghese N."/>
            <person name="Submissions S."/>
        </authorList>
    </citation>
    <scope>NUCLEOTIDE SEQUENCE [LARGE SCALE GENOMIC DNA]</scope>
    <source>
        <strain evidence="2">LMG 25967</strain>
    </source>
</reference>
<protein>
    <submittedName>
        <fullName evidence="1">Uncharacterized protein</fullName>
    </submittedName>
</protein>
<dbReference type="AlphaFoldDB" id="A0A1H7AJS2"/>
<sequence length="91" mass="10513">MSLSFSIPGLATPLRLAIPLRKASPYDLDDFLFSPSELQHKYESSCFAGEHPHFSRPLWRKAVNSGRSELGYWQWVFEQVQADDDTYLLLH</sequence>
<dbReference type="EMBL" id="FNZE01000013">
    <property type="protein sequence ID" value="SEJ65849.1"/>
    <property type="molecule type" value="Genomic_DNA"/>
</dbReference>
<evidence type="ECO:0000313" key="2">
    <source>
        <dbReference type="Proteomes" id="UP000242930"/>
    </source>
</evidence>
<organism evidence="1 2">
    <name type="scientific">Pseudomonas linyingensis</name>
    <dbReference type="NCBI Taxonomy" id="915471"/>
    <lineage>
        <taxon>Bacteria</taxon>
        <taxon>Pseudomonadati</taxon>
        <taxon>Pseudomonadota</taxon>
        <taxon>Gammaproteobacteria</taxon>
        <taxon>Pseudomonadales</taxon>
        <taxon>Pseudomonadaceae</taxon>
        <taxon>Pseudomonas</taxon>
    </lineage>
</organism>
<dbReference type="Proteomes" id="UP000242930">
    <property type="component" value="Unassembled WGS sequence"/>
</dbReference>
<keyword evidence="2" id="KW-1185">Reference proteome</keyword>
<evidence type="ECO:0000313" key="1">
    <source>
        <dbReference type="EMBL" id="SEJ65849.1"/>
    </source>
</evidence>
<dbReference type="OrthoDB" id="7041787at2"/>
<proteinExistence type="predicted"/>